<evidence type="ECO:0000313" key="2">
    <source>
        <dbReference type="Proteomes" id="UP000053051"/>
    </source>
</evidence>
<accession>M1WSB1</accession>
<dbReference type="Pfam" id="PF07082">
    <property type="entry name" value="DUF1350"/>
    <property type="match status" value="1"/>
</dbReference>
<dbReference type="PANTHER" id="PTHR34127">
    <property type="entry name" value="OS04G0405600 PROTEIN"/>
    <property type="match status" value="1"/>
</dbReference>
<dbReference type="AlphaFoldDB" id="M1WSB1"/>
<dbReference type="STRING" id="1165094.RINTHH_11940"/>
<proteinExistence type="predicted"/>
<dbReference type="SUPFAM" id="SSF53474">
    <property type="entry name" value="alpha/beta-Hydrolases"/>
    <property type="match status" value="1"/>
</dbReference>
<protein>
    <submittedName>
        <fullName evidence="1">Alpha/beta superfamily hydrolase</fullName>
    </submittedName>
</protein>
<dbReference type="EMBL" id="CAIY01000044">
    <property type="protein sequence ID" value="CCH67349.1"/>
    <property type="molecule type" value="Genomic_DNA"/>
</dbReference>
<dbReference type="ESTHER" id="9nost-m1wsb1">
    <property type="family name" value="Duf_1350"/>
</dbReference>
<reference evidence="2" key="2">
    <citation type="submission" date="2016-01" db="EMBL/GenBank/DDBJ databases">
        <title>Diatom-associated endosymboitic cyanobacterium lacks core nitrogen metabolism enzymes.</title>
        <authorList>
            <person name="Hilton J.A."/>
            <person name="Foster R.A."/>
            <person name="Tripp H.J."/>
            <person name="Carter B.J."/>
            <person name="Zehr J.P."/>
            <person name="Villareal T.A."/>
        </authorList>
    </citation>
    <scope>NUCLEOTIDE SEQUENCE [LARGE SCALE GENOMIC DNA]</scope>
    <source>
        <strain evidence="2">HH01</strain>
    </source>
</reference>
<gene>
    <name evidence="1" type="ORF">RINTHH_11940</name>
</gene>
<keyword evidence="1" id="KW-0378">Hydrolase</keyword>
<sequence>MITRIMSNIYWQEISSNWVIVPRNPIGIVHFLGGAFVGYLPHITYRLLLENLSAKGFIIIATSFLNSLDHITIAKQALLDFDQALLYLQKKSVLGKAYLPIYGVGHSMGCKIHLLIGSLYKVDRVGNILISFNNYAASDAIPLVEKLNSNLNIEFTPTPQETQDLVHENYNIRRNLLIRFTHDTLDQSTILRKILQQRFPEMLTAKTLQGNHFTPINQDLSWKLGREFNPLDAMGQWLRQEAYRDLNQLKYTINVWLNPLAIFSRKSL</sequence>
<comment type="caution">
    <text evidence="1">The sequence shown here is derived from an EMBL/GenBank/DDBJ whole genome shotgun (WGS) entry which is preliminary data.</text>
</comment>
<reference evidence="1 2" key="1">
    <citation type="submission" date="2012-05" db="EMBL/GenBank/DDBJ databases">
        <authorList>
            <person name="Hilton J."/>
        </authorList>
    </citation>
    <scope>NUCLEOTIDE SEQUENCE [LARGE SCALE GENOMIC DNA]</scope>
    <source>
        <strain evidence="1 2">HH01</strain>
    </source>
</reference>
<dbReference type="InterPro" id="IPR010765">
    <property type="entry name" value="DUF1350"/>
</dbReference>
<dbReference type="InterPro" id="IPR029058">
    <property type="entry name" value="AB_hydrolase_fold"/>
</dbReference>
<name>M1WSB1_9NOST</name>
<dbReference type="PANTHER" id="PTHR34127:SF1">
    <property type="entry name" value="OS04G0405600 PROTEIN"/>
    <property type="match status" value="1"/>
</dbReference>
<dbReference type="GO" id="GO:0016787">
    <property type="term" value="F:hydrolase activity"/>
    <property type="evidence" value="ECO:0007669"/>
    <property type="project" value="UniProtKB-KW"/>
</dbReference>
<keyword evidence="2" id="KW-1185">Reference proteome</keyword>
<dbReference type="Proteomes" id="UP000053051">
    <property type="component" value="Unassembled WGS sequence"/>
</dbReference>
<organism evidence="1 2">
    <name type="scientific">Richelia intracellularis HH01</name>
    <dbReference type="NCBI Taxonomy" id="1165094"/>
    <lineage>
        <taxon>Bacteria</taxon>
        <taxon>Bacillati</taxon>
        <taxon>Cyanobacteriota</taxon>
        <taxon>Cyanophyceae</taxon>
        <taxon>Nostocales</taxon>
        <taxon>Nostocaceae</taxon>
        <taxon>Richelia</taxon>
    </lineage>
</organism>
<evidence type="ECO:0000313" key="1">
    <source>
        <dbReference type="EMBL" id="CCH67349.1"/>
    </source>
</evidence>